<evidence type="ECO:0000313" key="3">
    <source>
        <dbReference type="Proteomes" id="UP001528411"/>
    </source>
</evidence>
<reference evidence="2 3" key="1">
    <citation type="submission" date="2023-01" db="EMBL/GenBank/DDBJ databases">
        <title>Psychrosphaera sp. nov., isolated from marine algae.</title>
        <authorList>
            <person name="Bayburt H."/>
            <person name="Choi B.J."/>
            <person name="Kim J.M."/>
            <person name="Choi D.G."/>
            <person name="Jeon C.O."/>
        </authorList>
    </citation>
    <scope>NUCLEOTIDE SEQUENCE [LARGE SCALE GENOMIC DNA]</scope>
    <source>
        <strain evidence="2 3">G1-22</strain>
    </source>
</reference>
<gene>
    <name evidence="2" type="ORF">PN838_10905</name>
</gene>
<dbReference type="Gene3D" id="3.40.630.10">
    <property type="entry name" value="Zn peptidases"/>
    <property type="match status" value="1"/>
</dbReference>
<dbReference type="InterPro" id="IPR045175">
    <property type="entry name" value="M28_fam"/>
</dbReference>
<dbReference type="Proteomes" id="UP001528411">
    <property type="component" value="Unassembled WGS sequence"/>
</dbReference>
<dbReference type="RefSeq" id="WP_272180672.1">
    <property type="nucleotide sequence ID" value="NZ_JAQOMS010000002.1"/>
</dbReference>
<evidence type="ECO:0000313" key="2">
    <source>
        <dbReference type="EMBL" id="MDC2889180.1"/>
    </source>
</evidence>
<dbReference type="EMBL" id="JAQOMS010000002">
    <property type="protein sequence ID" value="MDC2889180.1"/>
    <property type="molecule type" value="Genomic_DNA"/>
</dbReference>
<sequence length="319" mass="35404">MSIGATSVIAIESSASSNVSPEPPIPFLPQASKTALLNDFKHLSHPSMAGRKPGTTGHALAQRYIQKRFKDIGLMPFNDSFEQPFIKKQWLADKAGNNLVGWLRGGSNADQYIVVTAHYDHLGMSRGKMHLGADDNASGVSALLSLAAGLAQTDLHYSYIFVATDLEESGLYGAFAFVDSPPVALEKIKLNINLDMLSQGGRRNTLYISGAKKSDYLAPILEQTKARVPLQNFRLKFGHGRQKFRSKSSSNDAVDWRKASDHYAFAKRKIPYIYFGVDTHKHYHQSSDTFENADVEFLAKATYTIMIVTQMLDQLDEFH</sequence>
<dbReference type="InterPro" id="IPR007484">
    <property type="entry name" value="Peptidase_M28"/>
</dbReference>
<comment type="caution">
    <text evidence="2">The sequence shown here is derived from an EMBL/GenBank/DDBJ whole genome shotgun (WGS) entry which is preliminary data.</text>
</comment>
<dbReference type="PANTHER" id="PTHR12147:SF26">
    <property type="entry name" value="PEPTIDASE M28 DOMAIN-CONTAINING PROTEIN"/>
    <property type="match status" value="1"/>
</dbReference>
<proteinExistence type="predicted"/>
<name>A0ABT5FCA9_9GAMM</name>
<organism evidence="2 3">
    <name type="scientific">Psychrosphaera algicola</name>
    <dbReference type="NCBI Taxonomy" id="3023714"/>
    <lineage>
        <taxon>Bacteria</taxon>
        <taxon>Pseudomonadati</taxon>
        <taxon>Pseudomonadota</taxon>
        <taxon>Gammaproteobacteria</taxon>
        <taxon>Alteromonadales</taxon>
        <taxon>Pseudoalteromonadaceae</taxon>
        <taxon>Psychrosphaera</taxon>
    </lineage>
</organism>
<accession>A0ABT5FCA9</accession>
<protein>
    <submittedName>
        <fullName evidence="2">M28 family peptidase</fullName>
    </submittedName>
</protein>
<evidence type="ECO:0000259" key="1">
    <source>
        <dbReference type="Pfam" id="PF04389"/>
    </source>
</evidence>
<dbReference type="SUPFAM" id="SSF53187">
    <property type="entry name" value="Zn-dependent exopeptidases"/>
    <property type="match status" value="1"/>
</dbReference>
<feature type="domain" description="Peptidase M28" evidence="1">
    <location>
        <begin position="98"/>
        <end position="305"/>
    </location>
</feature>
<dbReference type="Pfam" id="PF04389">
    <property type="entry name" value="Peptidase_M28"/>
    <property type="match status" value="1"/>
</dbReference>
<keyword evidence="3" id="KW-1185">Reference proteome</keyword>
<dbReference type="PANTHER" id="PTHR12147">
    <property type="entry name" value="METALLOPEPTIDASE M28 FAMILY MEMBER"/>
    <property type="match status" value="1"/>
</dbReference>